<keyword evidence="1" id="KW-0808">Transferase</keyword>
<name>A0A2T3KSG3_PHOLD</name>
<dbReference type="AlphaFoldDB" id="A0A2T3KSG3"/>
<evidence type="ECO:0000313" key="2">
    <source>
        <dbReference type="Proteomes" id="UP000240530"/>
    </source>
</evidence>
<dbReference type="Gene3D" id="3.30.460.10">
    <property type="entry name" value="Beta Polymerase, domain 2"/>
    <property type="match status" value="1"/>
</dbReference>
<protein>
    <submittedName>
        <fullName evidence="1">Phosphoribosylglycinamide formyltransferase</fullName>
    </submittedName>
</protein>
<evidence type="ECO:0000313" key="1">
    <source>
        <dbReference type="EMBL" id="PSV09385.1"/>
    </source>
</evidence>
<dbReference type="SUPFAM" id="SSF81301">
    <property type="entry name" value="Nucleotidyltransferase"/>
    <property type="match status" value="1"/>
</dbReference>
<sequence length="263" mass="29531">MVVHSVARATCCLLLLTFGRNPIAQTLPQPSAHKQVNELTAIHTEPTLHNLTHSINELQQIPSWRAHNITQPYNQLSVLYTNAFPAQQELNMLLETSALYSQSKALLPGIKSQQRAKTKIATELNGHTNKLTDIVRGSLVCDNISDLIKTYDFIAQHASVLEVKNRFSAPAASGYRDIKMLVRLNNSGLVAEVQLHLEAIAEIKNGEEHDIYEMIQSIERLAIAQDRELNDIEKMKIKRLQQQSKALYAQAWKSYTTPLSLVS</sequence>
<dbReference type="RefSeq" id="WP_107185626.1">
    <property type="nucleotide sequence ID" value="NZ_CP131591.1"/>
</dbReference>
<accession>A0A2T3KSG3</accession>
<dbReference type="Proteomes" id="UP000240530">
    <property type="component" value="Unassembled WGS sequence"/>
</dbReference>
<proteinExistence type="predicted"/>
<comment type="caution">
    <text evidence="1">The sequence shown here is derived from an EMBL/GenBank/DDBJ whole genome shotgun (WGS) entry which is preliminary data.</text>
</comment>
<dbReference type="InterPro" id="IPR043519">
    <property type="entry name" value="NT_sf"/>
</dbReference>
<dbReference type="GO" id="GO:0016740">
    <property type="term" value="F:transferase activity"/>
    <property type="evidence" value="ECO:0007669"/>
    <property type="project" value="UniProtKB-KW"/>
</dbReference>
<gene>
    <name evidence="1" type="ORF">C0W93_15420</name>
</gene>
<dbReference type="EMBL" id="PYNS01000019">
    <property type="protein sequence ID" value="PSV09385.1"/>
    <property type="molecule type" value="Genomic_DNA"/>
</dbReference>
<reference evidence="1 2" key="1">
    <citation type="submission" date="2018-03" db="EMBL/GenBank/DDBJ databases">
        <title>Whole genome sequencing of Histamine producing bacteria.</title>
        <authorList>
            <person name="Butler K."/>
        </authorList>
    </citation>
    <scope>NUCLEOTIDE SEQUENCE [LARGE SCALE GENOMIC DNA]</scope>
    <source>
        <strain evidence="1 2">Res.4.1</strain>
    </source>
</reference>
<organism evidence="1 2">
    <name type="scientific">Photobacterium leiognathi subsp. mandapamensis</name>
    <name type="common">Photobacterium mandapamensis</name>
    <dbReference type="NCBI Taxonomy" id="48408"/>
    <lineage>
        <taxon>Bacteria</taxon>
        <taxon>Pseudomonadati</taxon>
        <taxon>Pseudomonadota</taxon>
        <taxon>Gammaproteobacteria</taxon>
        <taxon>Vibrionales</taxon>
        <taxon>Vibrionaceae</taxon>
        <taxon>Photobacterium</taxon>
    </lineage>
</organism>